<dbReference type="SMART" id="SM00044">
    <property type="entry name" value="CYCc"/>
    <property type="match status" value="1"/>
</dbReference>
<keyword evidence="3" id="KW-1185">Reference proteome</keyword>
<dbReference type="Proteomes" id="UP001364224">
    <property type="component" value="Unassembled WGS sequence"/>
</dbReference>
<dbReference type="InterPro" id="IPR001054">
    <property type="entry name" value="A/G_cyclase"/>
</dbReference>
<sequence length="436" mass="48165">MVPKTQYAKSGDVRIAYQVVGEGPFDLVFVPGFISNLDVAWEEPYRARVWTRLAAFARLIMFDKRGTGLSDRTVGAPTLEERMDDVRAVMDAVGSQQAALFGISEGGAMSVLFAATYPERTRALVLYGTYGHFSSWVVPPDRLEAALDRMEKNWGTGESLRLFAPSVASDETFKLSWARFERLGASPSAVVALMRMNSEIDVRPILPSIRVPTFIIHRQADVRVNVEAGRFMARQIPNAKYLELPGSDHMLWTGETERILDEVEEFLTGSRSAIESDRVLATVLFTDIVNSTKRAETIGDRAWHDVLDRHNALVRREISRHRGHEVRTMGDGFLATFDGPARSIRCALAINEGVEALGLQVRAGLHTGEVEMADDDLSGIAVHIASRVATMAKPGQVLVSNTVRDLVAGSNIRFHDEGSHSLKGLTESVRLFAAER</sequence>
<dbReference type="InterPro" id="IPR050471">
    <property type="entry name" value="AB_hydrolase"/>
</dbReference>
<evidence type="ECO:0000313" key="3">
    <source>
        <dbReference type="Proteomes" id="UP001364224"/>
    </source>
</evidence>
<proteinExistence type="predicted"/>
<gene>
    <name evidence="2" type="ORF">V1286_003736</name>
</gene>
<reference evidence="2 3" key="1">
    <citation type="submission" date="2024-02" db="EMBL/GenBank/DDBJ databases">
        <title>Adaptive strategies in a cosmopolitan and abundant soil bacterium.</title>
        <authorList>
            <person name="Carini P."/>
        </authorList>
    </citation>
    <scope>NUCLEOTIDE SEQUENCE [LARGE SCALE GENOMIC DNA]</scope>
    <source>
        <strain evidence="2 3">AZCC 1608</strain>
    </source>
</reference>
<evidence type="ECO:0000313" key="2">
    <source>
        <dbReference type="EMBL" id="MEH2556207.1"/>
    </source>
</evidence>
<dbReference type="SUPFAM" id="SSF53474">
    <property type="entry name" value="alpha/beta-Hydrolases"/>
    <property type="match status" value="1"/>
</dbReference>
<dbReference type="SUPFAM" id="SSF55073">
    <property type="entry name" value="Nucleotide cyclase"/>
    <property type="match status" value="1"/>
</dbReference>
<dbReference type="PROSITE" id="PS50125">
    <property type="entry name" value="GUANYLATE_CYCLASE_2"/>
    <property type="match status" value="1"/>
</dbReference>
<dbReference type="EMBL" id="JAZHRV010000001">
    <property type="protein sequence ID" value="MEH2556207.1"/>
    <property type="molecule type" value="Genomic_DNA"/>
</dbReference>
<dbReference type="InterPro" id="IPR029058">
    <property type="entry name" value="AB_hydrolase_fold"/>
</dbReference>
<dbReference type="InterPro" id="IPR000073">
    <property type="entry name" value="AB_hydrolase_1"/>
</dbReference>
<dbReference type="PANTHER" id="PTHR43433:SF8">
    <property type="entry name" value="BIFUNCTIONAL LIPASE_ADENYLATE CYCLASE LIPJ"/>
    <property type="match status" value="1"/>
</dbReference>
<dbReference type="RefSeq" id="WP_334481504.1">
    <property type="nucleotide sequence ID" value="NZ_JAZHRV010000001.1"/>
</dbReference>
<dbReference type="PANTHER" id="PTHR43433">
    <property type="entry name" value="HYDROLASE, ALPHA/BETA FOLD FAMILY PROTEIN"/>
    <property type="match status" value="1"/>
</dbReference>
<evidence type="ECO:0000259" key="1">
    <source>
        <dbReference type="PROSITE" id="PS50125"/>
    </source>
</evidence>
<comment type="caution">
    <text evidence="2">The sequence shown here is derived from an EMBL/GenBank/DDBJ whole genome shotgun (WGS) entry which is preliminary data.</text>
</comment>
<dbReference type="InterPro" id="IPR029787">
    <property type="entry name" value="Nucleotide_cyclase"/>
</dbReference>
<name>A0ABU8BDM1_9BRAD</name>
<accession>A0ABU8BDM1</accession>
<dbReference type="InterPro" id="IPR022742">
    <property type="entry name" value="Hydrolase_4"/>
</dbReference>
<dbReference type="Pfam" id="PF12146">
    <property type="entry name" value="Hydrolase_4"/>
    <property type="match status" value="1"/>
</dbReference>
<organism evidence="2 3">
    <name type="scientific">Bradyrhizobium algeriense</name>
    <dbReference type="NCBI Taxonomy" id="634784"/>
    <lineage>
        <taxon>Bacteria</taxon>
        <taxon>Pseudomonadati</taxon>
        <taxon>Pseudomonadota</taxon>
        <taxon>Alphaproteobacteria</taxon>
        <taxon>Hyphomicrobiales</taxon>
        <taxon>Nitrobacteraceae</taxon>
        <taxon>Bradyrhizobium</taxon>
    </lineage>
</organism>
<dbReference type="Gene3D" id="3.30.70.1230">
    <property type="entry name" value="Nucleotide cyclase"/>
    <property type="match status" value="1"/>
</dbReference>
<dbReference type="Gene3D" id="3.40.50.1820">
    <property type="entry name" value="alpha/beta hydrolase"/>
    <property type="match status" value="1"/>
</dbReference>
<dbReference type="CDD" id="cd07302">
    <property type="entry name" value="CHD"/>
    <property type="match status" value="1"/>
</dbReference>
<feature type="domain" description="Guanylate cyclase" evidence="1">
    <location>
        <begin position="282"/>
        <end position="389"/>
    </location>
</feature>
<dbReference type="PRINTS" id="PR00111">
    <property type="entry name" value="ABHYDROLASE"/>
</dbReference>
<dbReference type="Pfam" id="PF00211">
    <property type="entry name" value="Guanylate_cyc"/>
    <property type="match status" value="1"/>
</dbReference>
<protein>
    <submittedName>
        <fullName evidence="2">Class 3 adenylate cyclase</fullName>
    </submittedName>
</protein>